<feature type="region of interest" description="Disordered" evidence="4">
    <location>
        <begin position="323"/>
        <end position="350"/>
    </location>
</feature>
<comment type="subcellular location">
    <subcellularLocation>
        <location evidence="3">Secreted</location>
    </subcellularLocation>
    <subcellularLocation>
        <location evidence="3">Bacterial flagellum</location>
    </subcellularLocation>
</comment>
<comment type="function">
    <text evidence="3">Flagellin is the subunit protein which polymerizes to form the filaments of bacterial flagella.</text>
</comment>
<dbReference type="AlphaFoldDB" id="A0A2T5VDE1"/>
<dbReference type="OrthoDB" id="9808068at2"/>
<comment type="similarity">
    <text evidence="1 3">Belongs to the bacterial flagellin family.</text>
</comment>
<evidence type="ECO:0000256" key="2">
    <source>
        <dbReference type="ARBA" id="ARBA00023143"/>
    </source>
</evidence>
<dbReference type="GO" id="GO:0009288">
    <property type="term" value="C:bacterial-type flagellum"/>
    <property type="evidence" value="ECO:0007669"/>
    <property type="project" value="UniProtKB-SubCell"/>
</dbReference>
<dbReference type="Gene3D" id="1.20.1330.10">
    <property type="entry name" value="f41 fragment of flagellin, N-terminal domain"/>
    <property type="match status" value="1"/>
</dbReference>
<protein>
    <recommendedName>
        <fullName evidence="3">Flagellin</fullName>
    </recommendedName>
</protein>
<gene>
    <name evidence="7" type="ORF">C8N35_102503</name>
</gene>
<evidence type="ECO:0000256" key="1">
    <source>
        <dbReference type="ARBA" id="ARBA00005709"/>
    </source>
</evidence>
<organism evidence="7 8">
    <name type="scientific">Breoghania corrubedonensis</name>
    <dbReference type="NCBI Taxonomy" id="665038"/>
    <lineage>
        <taxon>Bacteria</taxon>
        <taxon>Pseudomonadati</taxon>
        <taxon>Pseudomonadota</taxon>
        <taxon>Alphaproteobacteria</taxon>
        <taxon>Hyphomicrobiales</taxon>
        <taxon>Stappiaceae</taxon>
        <taxon>Breoghania</taxon>
    </lineage>
</organism>
<keyword evidence="3" id="KW-0964">Secreted</keyword>
<feature type="domain" description="Flagellin N-terminal" evidence="5">
    <location>
        <begin position="16"/>
        <end position="109"/>
    </location>
</feature>
<evidence type="ECO:0000313" key="7">
    <source>
        <dbReference type="EMBL" id="PTW61787.1"/>
    </source>
</evidence>
<accession>A0A2T5VDE1</accession>
<feature type="domain" description="Flagellin C-terminal" evidence="6">
    <location>
        <begin position="435"/>
        <end position="518"/>
    </location>
</feature>
<evidence type="ECO:0000313" key="8">
    <source>
        <dbReference type="Proteomes" id="UP000244081"/>
    </source>
</evidence>
<dbReference type="Proteomes" id="UP000244081">
    <property type="component" value="Unassembled WGS sequence"/>
</dbReference>
<dbReference type="EMBL" id="QAYG01000002">
    <property type="protein sequence ID" value="PTW61787.1"/>
    <property type="molecule type" value="Genomic_DNA"/>
</dbReference>
<keyword evidence="7" id="KW-0282">Flagellum</keyword>
<dbReference type="Pfam" id="PF00669">
    <property type="entry name" value="Flagellin_N"/>
    <property type="match status" value="1"/>
</dbReference>
<proteinExistence type="inferred from homology"/>
<dbReference type="PANTHER" id="PTHR42792">
    <property type="entry name" value="FLAGELLIN"/>
    <property type="match status" value="1"/>
</dbReference>
<comment type="caution">
    <text evidence="7">The sequence shown here is derived from an EMBL/GenBank/DDBJ whole genome shotgun (WGS) entry which is preliminary data.</text>
</comment>
<keyword evidence="7" id="KW-0966">Cell projection</keyword>
<keyword evidence="2 3" id="KW-0975">Bacterial flagellum</keyword>
<dbReference type="Pfam" id="PF00700">
    <property type="entry name" value="Flagellin_C"/>
    <property type="match status" value="1"/>
</dbReference>
<evidence type="ECO:0000259" key="6">
    <source>
        <dbReference type="Pfam" id="PF00700"/>
    </source>
</evidence>
<feature type="compositionally biased region" description="Low complexity" evidence="4">
    <location>
        <begin position="339"/>
        <end position="350"/>
    </location>
</feature>
<evidence type="ECO:0000256" key="4">
    <source>
        <dbReference type="SAM" id="MobiDB-lite"/>
    </source>
</evidence>
<dbReference type="InterPro" id="IPR001492">
    <property type="entry name" value="Flagellin"/>
</dbReference>
<reference evidence="7 8" key="1">
    <citation type="submission" date="2018-04" db="EMBL/GenBank/DDBJ databases">
        <title>Genomic Encyclopedia of Archaeal and Bacterial Type Strains, Phase II (KMG-II): from individual species to whole genera.</title>
        <authorList>
            <person name="Goeker M."/>
        </authorList>
    </citation>
    <scope>NUCLEOTIDE SEQUENCE [LARGE SCALE GENOMIC DNA]</scope>
    <source>
        <strain evidence="7 8">DSM 23382</strain>
    </source>
</reference>
<dbReference type="InterPro" id="IPR001029">
    <property type="entry name" value="Flagellin_N"/>
</dbReference>
<name>A0A2T5VDE1_9HYPH</name>
<evidence type="ECO:0000256" key="3">
    <source>
        <dbReference type="RuleBase" id="RU362073"/>
    </source>
</evidence>
<keyword evidence="8" id="KW-1185">Reference proteome</keyword>
<dbReference type="PANTHER" id="PTHR42792:SF2">
    <property type="entry name" value="FLAGELLIN"/>
    <property type="match status" value="1"/>
</dbReference>
<keyword evidence="7" id="KW-0969">Cilium</keyword>
<evidence type="ECO:0000259" key="5">
    <source>
        <dbReference type="Pfam" id="PF00669"/>
    </source>
</evidence>
<dbReference type="SUPFAM" id="SSF64518">
    <property type="entry name" value="Phase 1 flagellin"/>
    <property type="match status" value="1"/>
</dbReference>
<sequence length="519" mass="53489">MATVSDITLSAGVRQNLLSLQKTADLMATTQNRLATGKKVNSALDNPTNFFTSSSLQSRANDLSALMDSMTNGVKTLEAADNGLTSITNTLESMQSTLRQARQDKTYQTAAYTVDLGATPAGTEKLSLSDGAIGSTPVDIDLTTAQGVSTGSGFAALDFDSAADNSYAGSLSFDVAIDGGTTTSVSITATDADTLSISVGGGPATTYDVADVEAVTSDELASVINAGFDASNVAITASTSGGELVLTSDNASSTSSAAVTVSSVAETLAGASDSGLGAASDSITNITEKTVATLVSEINNNAALKDKVRASNDDGKLRIENQSTQDLTVTGSTSGGTVDGSTGTTTIDGNTVRSDLADQFNELRDQLDKLSDDSSYNGINLLRGDNLKLTFNETGTSTINIQTKNAETINAAYLGLTDLQASDLDLDSNIDSLMGTVKDALYEVRSQASTFGSNLSIVENRTEFTKMMMNTLETGADNLVLADGNEEAANMLALQTRQQLSSTALSLASQADQAPLSLF</sequence>
<dbReference type="GO" id="GO:0005198">
    <property type="term" value="F:structural molecule activity"/>
    <property type="evidence" value="ECO:0007669"/>
    <property type="project" value="UniProtKB-UniRule"/>
</dbReference>
<dbReference type="InterPro" id="IPR046358">
    <property type="entry name" value="Flagellin_C"/>
</dbReference>
<dbReference type="GO" id="GO:0005576">
    <property type="term" value="C:extracellular region"/>
    <property type="evidence" value="ECO:0007669"/>
    <property type="project" value="UniProtKB-SubCell"/>
</dbReference>